<dbReference type="AlphaFoldDB" id="A0AAW2BVH8"/>
<dbReference type="Proteomes" id="UP001459277">
    <property type="component" value="Unassembled WGS sequence"/>
</dbReference>
<sequence>MLCHLAAVEKLVAFMKDFQESYAKAGCTEFKHFCSRTVDSGEVEALLLSIGMLLQFSPEEVKFSGKDGSLGPNLSVHYVSLGENSHKTSEVHLDQMCKYLFIDLLDVIFTSVNKFGFIYAGAQKNVGPSGVTIVIIKKDLIGNDGIYMCGLAFEDLLDQGGLVEVEKKNKKKVDAYDGSNGFYRCPVEKSVRSLMNVPFTLEKSGLEIEFIKEAAKENMVELRQHKSVGGMRASINNAKPLTGVEKISCFHEGFPGKFWSSRVCANFSKRRWLISPVQRRRFLDGRD</sequence>
<organism evidence="10 11">
    <name type="scientific">Lithocarpus litseifolius</name>
    <dbReference type="NCBI Taxonomy" id="425828"/>
    <lineage>
        <taxon>Eukaryota</taxon>
        <taxon>Viridiplantae</taxon>
        <taxon>Streptophyta</taxon>
        <taxon>Embryophyta</taxon>
        <taxon>Tracheophyta</taxon>
        <taxon>Spermatophyta</taxon>
        <taxon>Magnoliopsida</taxon>
        <taxon>eudicotyledons</taxon>
        <taxon>Gunneridae</taxon>
        <taxon>Pentapetalae</taxon>
        <taxon>rosids</taxon>
        <taxon>fabids</taxon>
        <taxon>Fagales</taxon>
        <taxon>Fagaceae</taxon>
        <taxon>Lithocarpus</taxon>
    </lineage>
</organism>
<evidence type="ECO:0000256" key="9">
    <source>
        <dbReference type="ARBA" id="ARBA00023299"/>
    </source>
</evidence>
<dbReference type="PANTHER" id="PTHR43247">
    <property type="entry name" value="PHOSPHOSERINE AMINOTRANSFERASE"/>
    <property type="match status" value="1"/>
</dbReference>
<dbReference type="GO" id="GO:0030170">
    <property type="term" value="F:pyridoxal phosphate binding"/>
    <property type="evidence" value="ECO:0007669"/>
    <property type="project" value="TreeGrafter"/>
</dbReference>
<evidence type="ECO:0000256" key="1">
    <source>
        <dbReference type="ARBA" id="ARBA00001933"/>
    </source>
</evidence>
<dbReference type="EMBL" id="JAZDWU010000009">
    <property type="protein sequence ID" value="KAK9990020.1"/>
    <property type="molecule type" value="Genomic_DNA"/>
</dbReference>
<evidence type="ECO:0000256" key="2">
    <source>
        <dbReference type="ARBA" id="ARBA00005099"/>
    </source>
</evidence>
<dbReference type="GO" id="GO:0009570">
    <property type="term" value="C:chloroplast stroma"/>
    <property type="evidence" value="ECO:0007669"/>
    <property type="project" value="TreeGrafter"/>
</dbReference>
<dbReference type="GO" id="GO:0006564">
    <property type="term" value="P:L-serine biosynthetic process"/>
    <property type="evidence" value="ECO:0007669"/>
    <property type="project" value="UniProtKB-KW"/>
</dbReference>
<evidence type="ECO:0000256" key="5">
    <source>
        <dbReference type="ARBA" id="ARBA00022576"/>
    </source>
</evidence>
<dbReference type="Gene3D" id="3.40.640.10">
    <property type="entry name" value="Type I PLP-dependent aspartate aminotransferase-like (Major domain)"/>
    <property type="match status" value="1"/>
</dbReference>
<proteinExistence type="inferred from homology"/>
<keyword evidence="8" id="KW-0663">Pyridoxal phosphate</keyword>
<keyword evidence="6" id="KW-0028">Amino-acid biosynthesis</keyword>
<gene>
    <name evidence="10" type="ORF">SO802_025005</name>
</gene>
<evidence type="ECO:0000256" key="7">
    <source>
        <dbReference type="ARBA" id="ARBA00022679"/>
    </source>
</evidence>
<dbReference type="InterPro" id="IPR020578">
    <property type="entry name" value="Aminotrans_V_PyrdxlP_BS"/>
</dbReference>
<dbReference type="InterPro" id="IPR015422">
    <property type="entry name" value="PyrdxlP-dep_Trfase_small"/>
</dbReference>
<evidence type="ECO:0000256" key="6">
    <source>
        <dbReference type="ARBA" id="ARBA00022605"/>
    </source>
</evidence>
<name>A0AAW2BVH8_9ROSI</name>
<dbReference type="InterPro" id="IPR015424">
    <property type="entry name" value="PyrdxlP-dep_Trfase"/>
</dbReference>
<evidence type="ECO:0000256" key="3">
    <source>
        <dbReference type="ARBA" id="ARBA00006904"/>
    </source>
</evidence>
<dbReference type="Gene3D" id="3.90.1150.10">
    <property type="entry name" value="Aspartate Aminotransferase, domain 1"/>
    <property type="match status" value="1"/>
</dbReference>
<protein>
    <recommendedName>
        <fullName evidence="4">phosphoserine transaminase</fullName>
        <ecNumber evidence="4">2.6.1.52</ecNumber>
    </recommendedName>
</protein>
<evidence type="ECO:0000256" key="4">
    <source>
        <dbReference type="ARBA" id="ARBA00013030"/>
    </source>
</evidence>
<comment type="cofactor">
    <cofactor evidence="1">
        <name>pyridoxal 5'-phosphate</name>
        <dbReference type="ChEBI" id="CHEBI:597326"/>
    </cofactor>
</comment>
<dbReference type="GO" id="GO:0004648">
    <property type="term" value="F:O-phospho-L-serine:2-oxoglutarate aminotransferase activity"/>
    <property type="evidence" value="ECO:0007669"/>
    <property type="project" value="UniProtKB-EC"/>
</dbReference>
<dbReference type="InterPro" id="IPR015421">
    <property type="entry name" value="PyrdxlP-dep_Trfase_major"/>
</dbReference>
<keyword evidence="5" id="KW-0032">Aminotransferase</keyword>
<keyword evidence="7" id="KW-0808">Transferase</keyword>
<comment type="pathway">
    <text evidence="2">Amino-acid biosynthesis; L-serine biosynthesis; L-serine from 3-phospho-D-glycerate: step 2/3.</text>
</comment>
<keyword evidence="9" id="KW-0718">Serine biosynthesis</keyword>
<dbReference type="EC" id="2.6.1.52" evidence="4"/>
<comment type="similarity">
    <text evidence="3">Belongs to the class-V pyridoxal-phosphate-dependent aminotransferase family. SerC subfamily.</text>
</comment>
<dbReference type="PROSITE" id="PS00595">
    <property type="entry name" value="AA_TRANSFER_CLASS_5"/>
    <property type="match status" value="1"/>
</dbReference>
<evidence type="ECO:0000313" key="11">
    <source>
        <dbReference type="Proteomes" id="UP001459277"/>
    </source>
</evidence>
<keyword evidence="11" id="KW-1185">Reference proteome</keyword>
<accession>A0AAW2BVH8</accession>
<evidence type="ECO:0000313" key="10">
    <source>
        <dbReference type="EMBL" id="KAK9990020.1"/>
    </source>
</evidence>
<dbReference type="SUPFAM" id="SSF53383">
    <property type="entry name" value="PLP-dependent transferases"/>
    <property type="match status" value="1"/>
</dbReference>
<reference evidence="10 11" key="1">
    <citation type="submission" date="2024-01" db="EMBL/GenBank/DDBJ databases">
        <title>A telomere-to-telomere, gap-free genome of sweet tea (Lithocarpus litseifolius).</title>
        <authorList>
            <person name="Zhou J."/>
        </authorList>
    </citation>
    <scope>NUCLEOTIDE SEQUENCE [LARGE SCALE GENOMIC DNA]</scope>
    <source>
        <strain evidence="10">Zhou-2022a</strain>
        <tissue evidence="10">Leaf</tissue>
    </source>
</reference>
<comment type="caution">
    <text evidence="10">The sequence shown here is derived from an EMBL/GenBank/DDBJ whole genome shotgun (WGS) entry which is preliminary data.</text>
</comment>
<dbReference type="PANTHER" id="PTHR43247:SF1">
    <property type="entry name" value="PHOSPHOSERINE AMINOTRANSFERASE"/>
    <property type="match status" value="1"/>
</dbReference>
<evidence type="ECO:0000256" key="8">
    <source>
        <dbReference type="ARBA" id="ARBA00022898"/>
    </source>
</evidence>
<dbReference type="InterPro" id="IPR022278">
    <property type="entry name" value="Pser_aminoTfrase"/>
</dbReference>